<keyword evidence="3" id="KW-1185">Reference proteome</keyword>
<reference evidence="2" key="1">
    <citation type="journal article" date="2021" name="Nat. Commun.">
        <title>Genetic determinants of endophytism in the Arabidopsis root mycobiome.</title>
        <authorList>
            <person name="Mesny F."/>
            <person name="Miyauchi S."/>
            <person name="Thiergart T."/>
            <person name="Pickel B."/>
            <person name="Atanasova L."/>
            <person name="Karlsson M."/>
            <person name="Huettel B."/>
            <person name="Barry K.W."/>
            <person name="Haridas S."/>
            <person name="Chen C."/>
            <person name="Bauer D."/>
            <person name="Andreopoulos W."/>
            <person name="Pangilinan J."/>
            <person name="LaButti K."/>
            <person name="Riley R."/>
            <person name="Lipzen A."/>
            <person name="Clum A."/>
            <person name="Drula E."/>
            <person name="Henrissat B."/>
            <person name="Kohler A."/>
            <person name="Grigoriev I.V."/>
            <person name="Martin F.M."/>
            <person name="Hacquard S."/>
        </authorList>
    </citation>
    <scope>NUCLEOTIDE SEQUENCE</scope>
    <source>
        <strain evidence="2">MPI-SDFR-AT-0073</strain>
    </source>
</reference>
<comment type="caution">
    <text evidence="2">The sequence shown here is derived from an EMBL/GenBank/DDBJ whole genome shotgun (WGS) entry which is preliminary data.</text>
</comment>
<dbReference type="AlphaFoldDB" id="A0A9P8UUX1"/>
<proteinExistence type="predicted"/>
<dbReference type="EMBL" id="JAGPXC010000002">
    <property type="protein sequence ID" value="KAH6658507.1"/>
    <property type="molecule type" value="Genomic_DNA"/>
</dbReference>
<organism evidence="2 3">
    <name type="scientific">Truncatella angustata</name>
    <dbReference type="NCBI Taxonomy" id="152316"/>
    <lineage>
        <taxon>Eukaryota</taxon>
        <taxon>Fungi</taxon>
        <taxon>Dikarya</taxon>
        <taxon>Ascomycota</taxon>
        <taxon>Pezizomycotina</taxon>
        <taxon>Sordariomycetes</taxon>
        <taxon>Xylariomycetidae</taxon>
        <taxon>Amphisphaeriales</taxon>
        <taxon>Sporocadaceae</taxon>
        <taxon>Truncatella</taxon>
    </lineage>
</organism>
<sequence>MLSALLLASAAAVSAYNATGPYGVHITGKEDSAVDGYAGACHAGAAIEGLCFIDGALNGNETYQQFYFNASGYDFETGAPSSYGWLEWELQFTSGENGEIGTAPSALQIFLNLGSNVNTALFYPGIDEYTSLQKADDGTLFISGGVDDSSFNSTYPNPTTYLGNLTNWHLCYQYTGGYYYQSIAWVTTQPPHNPSCVPVDLTLEQITY</sequence>
<feature type="chain" id="PRO_5040440296" evidence="1">
    <location>
        <begin position="16"/>
        <end position="208"/>
    </location>
</feature>
<dbReference type="RefSeq" id="XP_045962741.1">
    <property type="nucleotide sequence ID" value="XM_046099734.1"/>
</dbReference>
<accession>A0A9P8UUX1</accession>
<dbReference type="OrthoDB" id="3515453at2759"/>
<dbReference type="GeneID" id="70128626"/>
<evidence type="ECO:0000313" key="2">
    <source>
        <dbReference type="EMBL" id="KAH6658507.1"/>
    </source>
</evidence>
<evidence type="ECO:0000313" key="3">
    <source>
        <dbReference type="Proteomes" id="UP000758603"/>
    </source>
</evidence>
<dbReference type="Proteomes" id="UP000758603">
    <property type="component" value="Unassembled WGS sequence"/>
</dbReference>
<evidence type="ECO:0000256" key="1">
    <source>
        <dbReference type="SAM" id="SignalP"/>
    </source>
</evidence>
<feature type="signal peptide" evidence="1">
    <location>
        <begin position="1"/>
        <end position="15"/>
    </location>
</feature>
<gene>
    <name evidence="2" type="ORF">BKA67DRAFT_533660</name>
</gene>
<name>A0A9P8UUX1_9PEZI</name>
<keyword evidence="1" id="KW-0732">Signal</keyword>
<protein>
    <submittedName>
        <fullName evidence="2">Uncharacterized protein</fullName>
    </submittedName>
</protein>